<protein>
    <submittedName>
        <fullName evidence="6">3',5'-cyclic AMP phosphodiesterase CpdA</fullName>
    </submittedName>
</protein>
<dbReference type="InterPro" id="IPR003961">
    <property type="entry name" value="FN3_dom"/>
</dbReference>
<feature type="compositionally biased region" description="Low complexity" evidence="2">
    <location>
        <begin position="832"/>
        <end position="865"/>
    </location>
</feature>
<dbReference type="PANTHER" id="PTHR45867:SF3">
    <property type="entry name" value="ACID PHOSPHATASE TYPE 7"/>
    <property type="match status" value="1"/>
</dbReference>
<evidence type="ECO:0000256" key="1">
    <source>
        <dbReference type="ARBA" id="ARBA00022729"/>
    </source>
</evidence>
<keyword evidence="7" id="KW-1185">Reference proteome</keyword>
<proteinExistence type="predicted"/>
<dbReference type="RefSeq" id="WP_091228139.1">
    <property type="nucleotide sequence ID" value="NZ_FNBG01000006.1"/>
</dbReference>
<reference evidence="6 7" key="1">
    <citation type="submission" date="2016-10" db="EMBL/GenBank/DDBJ databases">
        <authorList>
            <person name="de Groot N.N."/>
        </authorList>
    </citation>
    <scope>NUCLEOTIDE SEQUENCE [LARGE SCALE GENOMIC DNA]</scope>
    <source>
        <strain evidence="6 7">DSM 28129</strain>
    </source>
</reference>
<dbReference type="InterPro" id="IPR008963">
    <property type="entry name" value="Purple_acid_Pase-like_N"/>
</dbReference>
<dbReference type="GO" id="GO:0046872">
    <property type="term" value="F:metal ion binding"/>
    <property type="evidence" value="ECO:0007669"/>
    <property type="project" value="InterPro"/>
</dbReference>
<feature type="signal peptide" evidence="3">
    <location>
        <begin position="1"/>
        <end position="24"/>
    </location>
</feature>
<feature type="chain" id="PRO_5011466421" evidence="3">
    <location>
        <begin position="25"/>
        <end position="1277"/>
    </location>
</feature>
<dbReference type="InterPro" id="IPR004843">
    <property type="entry name" value="Calcineurin-like_PHP"/>
</dbReference>
<dbReference type="InterPro" id="IPR001119">
    <property type="entry name" value="SLH_dom"/>
</dbReference>
<evidence type="ECO:0000259" key="5">
    <source>
        <dbReference type="PROSITE" id="PS51272"/>
    </source>
</evidence>
<name>A0A1G7ITI3_9BACL</name>
<sequence length="1277" mass="139864">MKTRKKKICLLVLTFALMMQAMWAAILPIAATADTVNTDPTVALHTETKIGDDSIESITDAVYTIGWTGNLSKVTSTQLINVPTRSIYAEIWIDNVTGKTDQIAKLKVQLGYKLAEGEHDFVWSDAVYAGATGNNDRYKANFTPDQVGIWKYTMRVSGDGGNTWVSSGENTLIVVGSEDELTPLTINSLENLTDLNDRLMIGNPTPDILGEIYVEGITDEPGQGKNIKAQLGYKIENDTDYVWVDAEYLDEVGSKDRYKANFTPDRAGKWYYAMRFSLNNGATWENRLLGYKVNKFYDDITITKPYDVTLTWSQDPKTTQTITWKTTNDISGGVVQFAKQLEEGTFPGESRSIAADTKPFHADMMHTVTLTELEPGTTYVYRVGNGTQWSDIFTFTTESEATAPFSFFVFGDSQSGRQEESDYAKWGETVNTAYQTHPDAKFFMNLGDLVELDSSYDHWHKWFEGAEGVIERIPQMSATGNHEYYAGYNANQLADNYIAQFNLPQNGPDRLKGTVYSFDYGDVHFVVLNSQQAEANVNLPNPMGDILLEQKEWLENDLKNTEKKWKVVLYHKASYYSRASRDKDAEPIKQAFQSVFDKYKVDVVFSAHDHTVTRSYPINNNNFVNSPAEGTVYYLVGRTGNKNYSDPIRQIWNAYYLNDTEDTNYVHINVDGDQLTISMQEKNGKLLDQYSIDKAKGTGTPAEELPKIQIDKVDKLSAFEEKKNVGDTVSVFAEVNAANVTNYVGRGVHILAQLGYKKEGQASYTWVDASYSKDSGKNDMYGASFVPNSAGVWNYAMRFSGDAGATWTMTDPKSLTAAGDSSQGGNTGGNNSGNTNSGNNSGSTSSGSKSSSAGSTTNPSTPTANDKNPVLTLESTVEKTADGKSVATAALEGAVLTQALGKIQTSSGAANPRLVIELTGKEPIGKIELPSDSLSALLAETQSLVLSMVYGNTTYDLPLQTLNIPALAKALEADSRDVKISIVIEQVSGAHQAALEAKVEQSGMRLVASAYDFQVIASAGGKQFKVNDFGKRYISRTIELDRLADTGKTTAILFDPTANRITFVPALFAKKDAKTIATLKRSGNSIYAIVENSKTFSDLTNHWSRADVELMASKLVIQGVTDTDFKPQSQITRAEFAAMLTRALGLSETDEVQFTDVKSTDWFAGAVGAASKAGMVEGFENGAFQPNAGITREQMAVMISRAMNVAGQSVAVDQADLARFKDSGAISGWAKEAVAQSINTSILNGMTDNSFVPQAQATRAEAAVVLKRMLQYVQFMN</sequence>
<gene>
    <name evidence="6" type="ORF">SAMN04488542_106129</name>
</gene>
<evidence type="ECO:0000256" key="2">
    <source>
        <dbReference type="SAM" id="MobiDB-lite"/>
    </source>
</evidence>
<feature type="domain" description="Fibronectin type-III" evidence="4">
    <location>
        <begin position="304"/>
        <end position="400"/>
    </location>
</feature>
<keyword evidence="1 3" id="KW-0732">Signal</keyword>
<dbReference type="STRING" id="670482.SAMN04488542_106129"/>
<dbReference type="GO" id="GO:0003993">
    <property type="term" value="F:acid phosphatase activity"/>
    <property type="evidence" value="ECO:0007669"/>
    <property type="project" value="InterPro"/>
</dbReference>
<dbReference type="Proteomes" id="UP000198972">
    <property type="component" value="Unassembled WGS sequence"/>
</dbReference>
<feature type="region of interest" description="Disordered" evidence="2">
    <location>
        <begin position="814"/>
        <end position="870"/>
    </location>
</feature>
<accession>A0A1G7ITI3</accession>
<evidence type="ECO:0000259" key="4">
    <source>
        <dbReference type="PROSITE" id="PS50853"/>
    </source>
</evidence>
<dbReference type="Pfam" id="PF16656">
    <property type="entry name" value="Pur_ac_phosph_N"/>
    <property type="match status" value="1"/>
</dbReference>
<dbReference type="OrthoDB" id="9809781at2"/>
<dbReference type="InterPro" id="IPR015914">
    <property type="entry name" value="PAPs_N"/>
</dbReference>
<dbReference type="EMBL" id="FNBG01000006">
    <property type="protein sequence ID" value="SDF15866.1"/>
    <property type="molecule type" value="Genomic_DNA"/>
</dbReference>
<dbReference type="Pfam" id="PF00395">
    <property type="entry name" value="SLH"/>
    <property type="match status" value="3"/>
</dbReference>
<dbReference type="SUPFAM" id="SSF56300">
    <property type="entry name" value="Metallo-dependent phosphatases"/>
    <property type="match status" value="1"/>
</dbReference>
<feature type="domain" description="SLH" evidence="5">
    <location>
        <begin position="1155"/>
        <end position="1213"/>
    </location>
</feature>
<dbReference type="AlphaFoldDB" id="A0A1G7ITI3"/>
<evidence type="ECO:0000313" key="6">
    <source>
        <dbReference type="EMBL" id="SDF15866.1"/>
    </source>
</evidence>
<dbReference type="PROSITE" id="PS51272">
    <property type="entry name" value="SLH"/>
    <property type="match status" value="3"/>
</dbReference>
<dbReference type="InterPro" id="IPR029052">
    <property type="entry name" value="Metallo-depent_PP-like"/>
</dbReference>
<dbReference type="PROSITE" id="PS50853">
    <property type="entry name" value="FN3"/>
    <property type="match status" value="1"/>
</dbReference>
<organism evidence="6 7">
    <name type="scientific">Fontibacillus panacisegetis</name>
    <dbReference type="NCBI Taxonomy" id="670482"/>
    <lineage>
        <taxon>Bacteria</taxon>
        <taxon>Bacillati</taxon>
        <taxon>Bacillota</taxon>
        <taxon>Bacilli</taxon>
        <taxon>Bacillales</taxon>
        <taxon>Paenibacillaceae</taxon>
        <taxon>Fontibacillus</taxon>
    </lineage>
</organism>
<dbReference type="SUPFAM" id="SSF49363">
    <property type="entry name" value="Purple acid phosphatase, N-terminal domain"/>
    <property type="match status" value="1"/>
</dbReference>
<feature type="domain" description="SLH" evidence="5">
    <location>
        <begin position="1217"/>
        <end position="1277"/>
    </location>
</feature>
<dbReference type="Gene3D" id="2.60.40.380">
    <property type="entry name" value="Purple acid phosphatase-like, N-terminal"/>
    <property type="match status" value="1"/>
</dbReference>
<dbReference type="Pfam" id="PF00149">
    <property type="entry name" value="Metallophos"/>
    <property type="match status" value="1"/>
</dbReference>
<dbReference type="PANTHER" id="PTHR45867">
    <property type="entry name" value="PURPLE ACID PHOSPHATASE"/>
    <property type="match status" value="1"/>
</dbReference>
<evidence type="ECO:0000313" key="7">
    <source>
        <dbReference type="Proteomes" id="UP000198972"/>
    </source>
</evidence>
<dbReference type="Gene3D" id="3.60.21.10">
    <property type="match status" value="1"/>
</dbReference>
<feature type="domain" description="SLH" evidence="5">
    <location>
        <begin position="1091"/>
        <end position="1154"/>
    </location>
</feature>
<evidence type="ECO:0000256" key="3">
    <source>
        <dbReference type="SAM" id="SignalP"/>
    </source>
</evidence>